<accession>A0AAV0KE32</accession>
<organism evidence="2 3">
    <name type="scientific">Linum tenue</name>
    <dbReference type="NCBI Taxonomy" id="586396"/>
    <lineage>
        <taxon>Eukaryota</taxon>
        <taxon>Viridiplantae</taxon>
        <taxon>Streptophyta</taxon>
        <taxon>Embryophyta</taxon>
        <taxon>Tracheophyta</taxon>
        <taxon>Spermatophyta</taxon>
        <taxon>Magnoliopsida</taxon>
        <taxon>eudicotyledons</taxon>
        <taxon>Gunneridae</taxon>
        <taxon>Pentapetalae</taxon>
        <taxon>rosids</taxon>
        <taxon>fabids</taxon>
        <taxon>Malpighiales</taxon>
        <taxon>Linaceae</taxon>
        <taxon>Linum</taxon>
    </lineage>
</organism>
<dbReference type="GO" id="GO:0003676">
    <property type="term" value="F:nucleic acid binding"/>
    <property type="evidence" value="ECO:0007669"/>
    <property type="project" value="InterPro"/>
</dbReference>
<dbReference type="InterPro" id="IPR044730">
    <property type="entry name" value="RNase_H-like_dom_plant"/>
</dbReference>
<evidence type="ECO:0000259" key="1">
    <source>
        <dbReference type="PROSITE" id="PS50879"/>
    </source>
</evidence>
<dbReference type="PANTHER" id="PTHR47723:SF13">
    <property type="entry name" value="PUTATIVE-RELATED"/>
    <property type="match status" value="1"/>
</dbReference>
<dbReference type="Gene3D" id="3.30.420.10">
    <property type="entry name" value="Ribonuclease H-like superfamily/Ribonuclease H"/>
    <property type="match status" value="1"/>
</dbReference>
<dbReference type="GO" id="GO:0004523">
    <property type="term" value="F:RNA-DNA hybrid ribonuclease activity"/>
    <property type="evidence" value="ECO:0007669"/>
    <property type="project" value="InterPro"/>
</dbReference>
<dbReference type="Pfam" id="PF13456">
    <property type="entry name" value="RVT_3"/>
    <property type="match status" value="1"/>
</dbReference>
<name>A0AAV0KE32_9ROSI</name>
<dbReference type="AlphaFoldDB" id="A0AAV0KE32"/>
<dbReference type="InterPro" id="IPR002156">
    <property type="entry name" value="RNaseH_domain"/>
</dbReference>
<dbReference type="PROSITE" id="PS50879">
    <property type="entry name" value="RNASE_H_1"/>
    <property type="match status" value="1"/>
</dbReference>
<evidence type="ECO:0000313" key="3">
    <source>
        <dbReference type="Proteomes" id="UP001154282"/>
    </source>
</evidence>
<dbReference type="CDD" id="cd06222">
    <property type="entry name" value="RNase_H_like"/>
    <property type="match status" value="1"/>
</dbReference>
<dbReference type="InterPro" id="IPR053151">
    <property type="entry name" value="RNase_H-like"/>
</dbReference>
<dbReference type="InterPro" id="IPR026960">
    <property type="entry name" value="RVT-Znf"/>
</dbReference>
<reference evidence="2" key="1">
    <citation type="submission" date="2022-08" db="EMBL/GenBank/DDBJ databases">
        <authorList>
            <person name="Gutierrez-Valencia J."/>
        </authorList>
    </citation>
    <scope>NUCLEOTIDE SEQUENCE</scope>
</reference>
<dbReference type="SUPFAM" id="SSF53098">
    <property type="entry name" value="Ribonuclease H-like"/>
    <property type="match status" value="1"/>
</dbReference>
<proteinExistence type="predicted"/>
<protein>
    <recommendedName>
        <fullName evidence="1">RNase H type-1 domain-containing protein</fullName>
    </recommendedName>
</protein>
<dbReference type="Pfam" id="PF13966">
    <property type="entry name" value="zf-RVT"/>
    <property type="match status" value="1"/>
</dbReference>
<dbReference type="InterPro" id="IPR036397">
    <property type="entry name" value="RNaseH_sf"/>
</dbReference>
<dbReference type="EMBL" id="CAMGYJ010000005">
    <property type="protein sequence ID" value="CAI0419973.1"/>
    <property type="molecule type" value="Genomic_DNA"/>
</dbReference>
<dbReference type="InterPro" id="IPR012337">
    <property type="entry name" value="RNaseH-like_sf"/>
</dbReference>
<gene>
    <name evidence="2" type="ORF">LITE_LOCUS18200</name>
</gene>
<evidence type="ECO:0000313" key="2">
    <source>
        <dbReference type="EMBL" id="CAI0419973.1"/>
    </source>
</evidence>
<dbReference type="Proteomes" id="UP001154282">
    <property type="component" value="Unassembled WGS sequence"/>
</dbReference>
<sequence length="309" mass="34854">MSHGALLTNAERQRQHLTPSSRCARCKEADETPEHTFRTCKYAQQVWRQTVPDAASPSDRRSLKDWFFHFLKHPAKQVRFGFTCWFLWRSRNDYVFSAIEEPSSKLSQRILAWEIIAQKSKAAEQTISLGRSGLSRDVVVGWRPAPTGWITVNSDGSLLRPSESTAAGGALRDGQGRLLGAFSMNLGRCTITRAEIWGALRGLQMAWDSGHRRVELQLDSITAISLLSPGSPTNHQHANLVIQFRELLGRDWEVVIRHIYREANFLADCLAHKGHLLDPGTCSVTCMDPDIERWLLYDSVGGFVVREVN</sequence>
<keyword evidence="3" id="KW-1185">Reference proteome</keyword>
<feature type="domain" description="RNase H type-1" evidence="1">
    <location>
        <begin position="146"/>
        <end position="276"/>
    </location>
</feature>
<comment type="caution">
    <text evidence="2">The sequence shown here is derived from an EMBL/GenBank/DDBJ whole genome shotgun (WGS) entry which is preliminary data.</text>
</comment>
<dbReference type="PANTHER" id="PTHR47723">
    <property type="entry name" value="OS05G0353850 PROTEIN"/>
    <property type="match status" value="1"/>
</dbReference>